<evidence type="ECO:0000313" key="2">
    <source>
        <dbReference type="EMBL" id="MUP41397.1"/>
    </source>
</evidence>
<dbReference type="EMBL" id="VJVW01000001">
    <property type="protein sequence ID" value="MUP41397.1"/>
    <property type="molecule type" value="Genomic_DNA"/>
</dbReference>
<dbReference type="GO" id="GO:0015628">
    <property type="term" value="P:protein secretion by the type II secretion system"/>
    <property type="evidence" value="ECO:0007669"/>
    <property type="project" value="TreeGrafter"/>
</dbReference>
<dbReference type="OrthoDB" id="981124at2"/>
<keyword evidence="3" id="KW-1185">Reference proteome</keyword>
<proteinExistence type="predicted"/>
<name>A0A7M3SXR6_9FLAO</name>
<dbReference type="PANTHER" id="PTHR21180">
    <property type="entry name" value="ENDONUCLEASE/EXONUCLEASE/PHOSPHATASE FAMILY DOMAIN-CONTAINING PROTEIN 1"/>
    <property type="match status" value="1"/>
</dbReference>
<sequence>MKFLKSHFALSRSQQNGIFVLVALIIILQVLLLIDFPKEKPAASYTEDQLEAFRNELDSLNRAKPVIRDSIFPFNPNYLTDFKGYRLGMSPAEIDRLLAYRKEGRWINSANDFQHVTGISDSLLRKISPSFRFPEWVKEKERLQFQKRITEDKEIIHADLNIVSALDLKTINGVGEVLSERIVKYRSKIGGFVDPIQLYDVYGVSPEVIQRINTRFKLLSKPDVSIKNINEITEAELAEIPYFNERLAKDILNYRSLHERISSFEELSKINNFPYDKIDRIKLYLAIE</sequence>
<reference evidence="2 3" key="1">
    <citation type="submission" date="2019-07" db="EMBL/GenBank/DDBJ databases">
        <title>Gramella aestuarii sp. nov., isolated from a tidal flat, and emended description of Gramella echinicola.</title>
        <authorList>
            <person name="Liu L."/>
        </authorList>
    </citation>
    <scope>NUCLEOTIDE SEQUENCE [LARGE SCALE GENOMIC DNA]</scope>
    <source>
        <strain evidence="2 3">BS12</strain>
    </source>
</reference>
<dbReference type="SUPFAM" id="SSF47781">
    <property type="entry name" value="RuvA domain 2-like"/>
    <property type="match status" value="3"/>
</dbReference>
<evidence type="ECO:0000313" key="3">
    <source>
        <dbReference type="Proteomes" id="UP000460416"/>
    </source>
</evidence>
<dbReference type="Gene3D" id="1.10.150.280">
    <property type="entry name" value="AF1531-like domain"/>
    <property type="match status" value="2"/>
</dbReference>
<comment type="caution">
    <text evidence="2">The sequence shown here is derived from an EMBL/GenBank/DDBJ whole genome shotgun (WGS) entry which is preliminary data.</text>
</comment>
<dbReference type="AlphaFoldDB" id="A0A7M3SXR6"/>
<dbReference type="InterPro" id="IPR051675">
    <property type="entry name" value="Endo/Exo/Phosphatase_dom_1"/>
</dbReference>
<evidence type="ECO:0000256" key="1">
    <source>
        <dbReference type="SAM" id="Phobius"/>
    </source>
</evidence>
<dbReference type="PANTHER" id="PTHR21180:SF32">
    <property type="entry name" value="ENDONUCLEASE_EXONUCLEASE_PHOSPHATASE FAMILY DOMAIN-CONTAINING PROTEIN 1"/>
    <property type="match status" value="1"/>
</dbReference>
<keyword evidence="1" id="KW-0472">Membrane</keyword>
<gene>
    <name evidence="2" type="ORF">FLP08_02315</name>
</gene>
<dbReference type="GO" id="GO:0015627">
    <property type="term" value="C:type II protein secretion system complex"/>
    <property type="evidence" value="ECO:0007669"/>
    <property type="project" value="TreeGrafter"/>
</dbReference>
<dbReference type="Pfam" id="PF12836">
    <property type="entry name" value="HHH_3"/>
    <property type="match status" value="2"/>
</dbReference>
<keyword evidence="1" id="KW-1133">Transmembrane helix</keyword>
<feature type="transmembrane region" description="Helical" evidence="1">
    <location>
        <begin position="16"/>
        <end position="34"/>
    </location>
</feature>
<dbReference type="RefSeq" id="WP_156273633.1">
    <property type="nucleotide sequence ID" value="NZ_BAABGI010000002.1"/>
</dbReference>
<protein>
    <submittedName>
        <fullName evidence="2">Helix-hairpin-helix domain-containing protein</fullName>
    </submittedName>
</protein>
<dbReference type="InterPro" id="IPR010994">
    <property type="entry name" value="RuvA_2-like"/>
</dbReference>
<dbReference type="Proteomes" id="UP000460416">
    <property type="component" value="Unassembled WGS sequence"/>
</dbReference>
<keyword evidence="1" id="KW-0812">Transmembrane</keyword>
<accession>A0A7M3SXR6</accession>
<organism evidence="2 3">
    <name type="scientific">Christiangramia aestuarii</name>
    <dbReference type="NCBI Taxonomy" id="1028746"/>
    <lineage>
        <taxon>Bacteria</taxon>
        <taxon>Pseudomonadati</taxon>
        <taxon>Bacteroidota</taxon>
        <taxon>Flavobacteriia</taxon>
        <taxon>Flavobacteriales</taxon>
        <taxon>Flavobacteriaceae</taxon>
        <taxon>Christiangramia</taxon>
    </lineage>
</organism>